<proteinExistence type="predicted"/>
<sequence length="78" mass="8691">MTLTLDKMRADVAELIDLDPSEIGDDDILPDLGLDSLRLMRLVLAWEEAGLKADFGLFAEYATLGDWWREVVQPAQAA</sequence>
<dbReference type="PROSITE" id="PS50075">
    <property type="entry name" value="CARRIER"/>
    <property type="match status" value="1"/>
</dbReference>
<dbReference type="SUPFAM" id="SSF47336">
    <property type="entry name" value="ACP-like"/>
    <property type="match status" value="1"/>
</dbReference>
<evidence type="ECO:0000313" key="3">
    <source>
        <dbReference type="Proteomes" id="UP000283587"/>
    </source>
</evidence>
<reference evidence="3" key="1">
    <citation type="submission" date="2018-09" db="EMBL/GenBank/DDBJ databases">
        <title>Paracoccus onubensis nov. sp. a moderate halophilic bacterium isolated from Gruta de las Maravillas (Aracena, Spain).</title>
        <authorList>
            <person name="Jurado V."/>
            <person name="Gutierrez-Patricio S."/>
            <person name="Gonzalez-Pimentel J.L."/>
            <person name="Miller A.Z."/>
            <person name="Laiz L."/>
            <person name="Saiz-Jimenez C."/>
        </authorList>
    </citation>
    <scope>NUCLEOTIDE SEQUENCE [LARGE SCALE GENOMIC DNA]</scope>
    <source>
        <strain evidence="3">DSM 26381</strain>
    </source>
</reference>
<dbReference type="Pfam" id="PF00550">
    <property type="entry name" value="PP-binding"/>
    <property type="match status" value="1"/>
</dbReference>
<dbReference type="Gene3D" id="1.10.1200.10">
    <property type="entry name" value="ACP-like"/>
    <property type="match status" value="1"/>
</dbReference>
<gene>
    <name evidence="2" type="ORF">D3P05_12880</name>
</gene>
<organism evidence="2 3">
    <name type="scientific">Paracoccus siganidrum</name>
    <dbReference type="NCBI Taxonomy" id="1276757"/>
    <lineage>
        <taxon>Bacteria</taxon>
        <taxon>Pseudomonadati</taxon>
        <taxon>Pseudomonadota</taxon>
        <taxon>Alphaproteobacteria</taxon>
        <taxon>Rhodobacterales</taxon>
        <taxon>Paracoccaceae</taxon>
        <taxon>Paracoccus</taxon>
    </lineage>
</organism>
<dbReference type="AlphaFoldDB" id="A0A419A5R6"/>
<keyword evidence="3" id="KW-1185">Reference proteome</keyword>
<dbReference type="OrthoDB" id="2455700at2"/>
<dbReference type="RefSeq" id="WP_119898566.1">
    <property type="nucleotide sequence ID" value="NZ_QNRC01000009.1"/>
</dbReference>
<dbReference type="Proteomes" id="UP000283587">
    <property type="component" value="Unassembled WGS sequence"/>
</dbReference>
<evidence type="ECO:0000313" key="2">
    <source>
        <dbReference type="EMBL" id="RJL11894.1"/>
    </source>
</evidence>
<evidence type="ECO:0000259" key="1">
    <source>
        <dbReference type="PROSITE" id="PS50075"/>
    </source>
</evidence>
<dbReference type="InterPro" id="IPR036736">
    <property type="entry name" value="ACP-like_sf"/>
</dbReference>
<comment type="caution">
    <text evidence="2">The sequence shown here is derived from an EMBL/GenBank/DDBJ whole genome shotgun (WGS) entry which is preliminary data.</text>
</comment>
<dbReference type="EMBL" id="QZEW01000051">
    <property type="protein sequence ID" value="RJL11894.1"/>
    <property type="molecule type" value="Genomic_DNA"/>
</dbReference>
<accession>A0A419A5R6</accession>
<dbReference type="InterPro" id="IPR009081">
    <property type="entry name" value="PP-bd_ACP"/>
</dbReference>
<name>A0A419A5R6_9RHOB</name>
<feature type="domain" description="Carrier" evidence="1">
    <location>
        <begin position="1"/>
        <end position="75"/>
    </location>
</feature>
<protein>
    <submittedName>
        <fullName evidence="2">Phosphopantetheine-binding protein</fullName>
    </submittedName>
</protein>